<feature type="compositionally biased region" description="Basic and acidic residues" evidence="1">
    <location>
        <begin position="80"/>
        <end position="113"/>
    </location>
</feature>
<protein>
    <submittedName>
        <fullName evidence="2">Uncharacterized protein</fullName>
    </submittedName>
</protein>
<name>A0A2T4C7R5_TRILO</name>
<sequence length="241" mass="27455">MESQPCRKPFQHAYRRLYPLTTNTQTPTQTHNNNNNTTGLKTRACRWLNHPSPTSSGHPSPPRSYDNLIHLRSNAAYRMRKADTPPLSKKETDILTKEKQQQAERRRGREKKGSTGALLPFAPIVQRPARGHTPPFWRYGSERSETSERAKPPNDTVEKIHLGNYYRKERPACMYEHVCTVCSSRNHPLRGKITAKGGAKKDAAGLARDEHPRGRGREGEPPCKFPSCQSSPSERERDHRT</sequence>
<organism evidence="2 3">
    <name type="scientific">Trichoderma longibrachiatum ATCC 18648</name>
    <dbReference type="NCBI Taxonomy" id="983965"/>
    <lineage>
        <taxon>Eukaryota</taxon>
        <taxon>Fungi</taxon>
        <taxon>Dikarya</taxon>
        <taxon>Ascomycota</taxon>
        <taxon>Pezizomycotina</taxon>
        <taxon>Sordariomycetes</taxon>
        <taxon>Hypocreomycetidae</taxon>
        <taxon>Hypocreales</taxon>
        <taxon>Hypocreaceae</taxon>
        <taxon>Trichoderma</taxon>
    </lineage>
</organism>
<keyword evidence="3" id="KW-1185">Reference proteome</keyword>
<proteinExistence type="predicted"/>
<reference evidence="2 3" key="1">
    <citation type="submission" date="2016-07" db="EMBL/GenBank/DDBJ databases">
        <title>Multiple horizontal gene transfer events from other fungi enriched the ability of initially mycotrophic Trichoderma (Ascomycota) to feed on dead plant biomass.</title>
        <authorList>
            <consortium name="DOE Joint Genome Institute"/>
            <person name="Aerts A."/>
            <person name="Atanasova L."/>
            <person name="Chenthamara K."/>
            <person name="Zhang J."/>
            <person name="Grujic M."/>
            <person name="Henrissat B."/>
            <person name="Kuo A."/>
            <person name="Salamov A."/>
            <person name="Lipzen A."/>
            <person name="Labutti K."/>
            <person name="Barry K."/>
            <person name="Miao Y."/>
            <person name="Rahimi M.J."/>
            <person name="Shen Q."/>
            <person name="Grigoriev I.V."/>
            <person name="Kubicek C.P."/>
            <person name="Druzhinina I.S."/>
        </authorList>
    </citation>
    <scope>NUCLEOTIDE SEQUENCE [LARGE SCALE GENOMIC DNA]</scope>
    <source>
        <strain evidence="2 3">ATCC 18648</strain>
    </source>
</reference>
<evidence type="ECO:0000313" key="2">
    <source>
        <dbReference type="EMBL" id="PTB77627.1"/>
    </source>
</evidence>
<feature type="compositionally biased region" description="Low complexity" evidence="1">
    <location>
        <begin position="21"/>
        <end position="38"/>
    </location>
</feature>
<evidence type="ECO:0000313" key="3">
    <source>
        <dbReference type="Proteomes" id="UP000240760"/>
    </source>
</evidence>
<feature type="region of interest" description="Disordered" evidence="1">
    <location>
        <begin position="80"/>
        <end position="114"/>
    </location>
</feature>
<feature type="region of interest" description="Disordered" evidence="1">
    <location>
        <begin position="127"/>
        <end position="155"/>
    </location>
</feature>
<evidence type="ECO:0000256" key="1">
    <source>
        <dbReference type="SAM" id="MobiDB-lite"/>
    </source>
</evidence>
<feature type="region of interest" description="Disordered" evidence="1">
    <location>
        <begin position="193"/>
        <end position="241"/>
    </location>
</feature>
<gene>
    <name evidence="2" type="ORF">M440DRAFT_286318</name>
</gene>
<accession>A0A2T4C7R5</accession>
<dbReference type="AlphaFoldDB" id="A0A2T4C7R5"/>
<feature type="compositionally biased region" description="Basic and acidic residues" evidence="1">
    <location>
        <begin position="140"/>
        <end position="155"/>
    </location>
</feature>
<dbReference type="EMBL" id="KZ679130">
    <property type="protein sequence ID" value="PTB77627.1"/>
    <property type="molecule type" value="Genomic_DNA"/>
</dbReference>
<dbReference type="Proteomes" id="UP000240760">
    <property type="component" value="Unassembled WGS sequence"/>
</dbReference>
<feature type="region of interest" description="Disordered" evidence="1">
    <location>
        <begin position="19"/>
        <end position="39"/>
    </location>
</feature>
<feature type="compositionally biased region" description="Basic and acidic residues" evidence="1">
    <location>
        <begin position="199"/>
        <end position="221"/>
    </location>
</feature>